<reference evidence="18 19" key="1">
    <citation type="journal article" date="2018" name="New Phytol.">
        <title>Comparative genomics and transcriptomics depict ericoid mycorrhizal fungi as versatile saprotrophs and plant mutualists.</title>
        <authorList>
            <person name="Martino E."/>
            <person name="Morin E."/>
            <person name="Grelet G.A."/>
            <person name="Kuo A."/>
            <person name="Kohler A."/>
            <person name="Daghino S."/>
            <person name="Barry K.W."/>
            <person name="Cichocki N."/>
            <person name="Clum A."/>
            <person name="Dockter R.B."/>
            <person name="Hainaut M."/>
            <person name="Kuo R.C."/>
            <person name="LaButti K."/>
            <person name="Lindahl B.D."/>
            <person name="Lindquist E.A."/>
            <person name="Lipzen A."/>
            <person name="Khouja H.R."/>
            <person name="Magnuson J."/>
            <person name="Murat C."/>
            <person name="Ohm R.A."/>
            <person name="Singer S.W."/>
            <person name="Spatafora J.W."/>
            <person name="Wang M."/>
            <person name="Veneault-Fourrey C."/>
            <person name="Henrissat B."/>
            <person name="Grigoriev I.V."/>
            <person name="Martin F.M."/>
            <person name="Perotto S."/>
        </authorList>
    </citation>
    <scope>NUCLEOTIDE SEQUENCE [LARGE SCALE GENOMIC DNA]</scope>
    <source>
        <strain evidence="18 19">ATCC 22711</strain>
    </source>
</reference>
<gene>
    <name evidence="18" type="ORF">M430DRAFT_60664</name>
</gene>
<feature type="signal peptide" evidence="16">
    <location>
        <begin position="1"/>
        <end position="19"/>
    </location>
</feature>
<evidence type="ECO:0000256" key="9">
    <source>
        <dbReference type="ARBA" id="ARBA00022801"/>
    </source>
</evidence>
<keyword evidence="9 15" id="KW-0378">Hydrolase</keyword>
<dbReference type="Proteomes" id="UP000241818">
    <property type="component" value="Unassembled WGS sequence"/>
</dbReference>
<evidence type="ECO:0000256" key="11">
    <source>
        <dbReference type="ARBA" id="ARBA00022837"/>
    </source>
</evidence>
<keyword evidence="13" id="KW-0865">Zymogen</keyword>
<dbReference type="PANTHER" id="PTHR14218:SF10">
    <property type="entry name" value="PEPTIDASE S53 DOMAIN-CONTAINING PROTEIN"/>
    <property type="match status" value="1"/>
</dbReference>
<feature type="active site" description="Charge relay system" evidence="15">
    <location>
        <position position="307"/>
    </location>
</feature>
<dbReference type="EC" id="3.4.14.10" evidence="4"/>
<feature type="active site" description="Charge relay system" evidence="15">
    <location>
        <position position="303"/>
    </location>
</feature>
<dbReference type="InParanoid" id="A0A2T3AUT7"/>
<keyword evidence="12" id="KW-0843">Virulence</keyword>
<keyword evidence="10 15" id="KW-0720">Serine protease</keyword>
<feature type="binding site" evidence="15">
    <location>
        <position position="578"/>
    </location>
    <ligand>
        <name>Ca(2+)</name>
        <dbReference type="ChEBI" id="CHEBI:29108"/>
    </ligand>
</feature>
<organism evidence="18 19">
    <name type="scientific">Amorphotheca resinae ATCC 22711</name>
    <dbReference type="NCBI Taxonomy" id="857342"/>
    <lineage>
        <taxon>Eukaryota</taxon>
        <taxon>Fungi</taxon>
        <taxon>Dikarya</taxon>
        <taxon>Ascomycota</taxon>
        <taxon>Pezizomycotina</taxon>
        <taxon>Leotiomycetes</taxon>
        <taxon>Helotiales</taxon>
        <taxon>Amorphothecaceae</taxon>
        <taxon>Amorphotheca</taxon>
    </lineage>
</organism>
<dbReference type="GO" id="GO:0046872">
    <property type="term" value="F:metal ion binding"/>
    <property type="evidence" value="ECO:0007669"/>
    <property type="project" value="UniProtKB-UniRule"/>
</dbReference>
<dbReference type="STRING" id="857342.A0A2T3AUT7"/>
<dbReference type="FunFam" id="3.40.50.200:FF:000015">
    <property type="entry name" value="Tripeptidyl peptidase A"/>
    <property type="match status" value="1"/>
</dbReference>
<dbReference type="GeneID" id="36576952"/>
<comment type="function">
    <text evidence="2">Secreted tripeptidyl-peptidase which degrades proteins at acidic pHs and is involved in virulence.</text>
</comment>
<comment type="cofactor">
    <cofactor evidence="15">
        <name>Ca(2+)</name>
        <dbReference type="ChEBI" id="CHEBI:29108"/>
    </cofactor>
    <text evidence="15">Binds 1 Ca(2+) ion per subunit.</text>
</comment>
<dbReference type="GO" id="GO:0006508">
    <property type="term" value="P:proteolysis"/>
    <property type="evidence" value="ECO:0007669"/>
    <property type="project" value="UniProtKB-KW"/>
</dbReference>
<dbReference type="RefSeq" id="XP_024718424.1">
    <property type="nucleotide sequence ID" value="XM_024868871.1"/>
</dbReference>
<proteinExistence type="predicted"/>
<evidence type="ECO:0000256" key="13">
    <source>
        <dbReference type="ARBA" id="ARBA00023145"/>
    </source>
</evidence>
<feature type="chain" id="PRO_5015431202" description="tripeptidyl-peptidase II" evidence="16">
    <location>
        <begin position="20"/>
        <end position="598"/>
    </location>
</feature>
<dbReference type="SUPFAM" id="SSF52743">
    <property type="entry name" value="Subtilisin-like"/>
    <property type="match status" value="1"/>
</dbReference>
<keyword evidence="11 15" id="KW-0106">Calcium</keyword>
<keyword evidence="19" id="KW-1185">Reference proteome</keyword>
<dbReference type="CDD" id="cd11377">
    <property type="entry name" value="Pro-peptidase_S53"/>
    <property type="match status" value="1"/>
</dbReference>
<accession>A0A2T3AUT7</accession>
<dbReference type="AlphaFoldDB" id="A0A2T3AUT7"/>
<dbReference type="InterPro" id="IPR030400">
    <property type="entry name" value="Sedolisin_dom"/>
</dbReference>
<dbReference type="CDD" id="cd04056">
    <property type="entry name" value="Peptidases_S53"/>
    <property type="match status" value="1"/>
</dbReference>
<dbReference type="OrthoDB" id="409122at2759"/>
<dbReference type="InterPro" id="IPR036852">
    <property type="entry name" value="Peptidase_S8/S53_dom_sf"/>
</dbReference>
<keyword evidence="14" id="KW-0325">Glycoprotein</keyword>
<keyword evidence="6 15" id="KW-0645">Protease</keyword>
<dbReference type="Pfam" id="PF09286">
    <property type="entry name" value="Pro-kuma_activ"/>
    <property type="match status" value="1"/>
</dbReference>
<dbReference type="GO" id="GO:0005576">
    <property type="term" value="C:extracellular region"/>
    <property type="evidence" value="ECO:0007669"/>
    <property type="project" value="UniProtKB-SubCell"/>
</dbReference>
<dbReference type="GO" id="GO:0008240">
    <property type="term" value="F:tripeptidyl-peptidase activity"/>
    <property type="evidence" value="ECO:0007669"/>
    <property type="project" value="UniProtKB-EC"/>
</dbReference>
<keyword evidence="7 15" id="KW-0479">Metal-binding</keyword>
<name>A0A2T3AUT7_AMORE</name>
<dbReference type="InterPro" id="IPR015366">
    <property type="entry name" value="S53_propep"/>
</dbReference>
<dbReference type="SUPFAM" id="SSF54897">
    <property type="entry name" value="Protease propeptides/inhibitors"/>
    <property type="match status" value="1"/>
</dbReference>
<evidence type="ECO:0000256" key="14">
    <source>
        <dbReference type="ARBA" id="ARBA00023180"/>
    </source>
</evidence>
<dbReference type="SMART" id="SM00944">
    <property type="entry name" value="Pro-kuma_activ"/>
    <property type="match status" value="1"/>
</dbReference>
<comment type="catalytic activity">
    <reaction evidence="1">
        <text>Release of an N-terminal tripeptide from a polypeptide.</text>
        <dbReference type="EC" id="3.4.14.10"/>
    </reaction>
</comment>
<feature type="binding site" evidence="15">
    <location>
        <position position="554"/>
    </location>
    <ligand>
        <name>Ca(2+)</name>
        <dbReference type="ChEBI" id="CHEBI:29108"/>
    </ligand>
</feature>
<evidence type="ECO:0000256" key="3">
    <source>
        <dbReference type="ARBA" id="ARBA00004239"/>
    </source>
</evidence>
<keyword evidence="8 16" id="KW-0732">Signal</keyword>
<evidence type="ECO:0000256" key="5">
    <source>
        <dbReference type="ARBA" id="ARBA00022525"/>
    </source>
</evidence>
<feature type="domain" description="Peptidase S53" evidence="17">
    <location>
        <begin position="227"/>
        <end position="598"/>
    </location>
</feature>
<dbReference type="PROSITE" id="PS51695">
    <property type="entry name" value="SEDOLISIN"/>
    <property type="match status" value="1"/>
</dbReference>
<feature type="active site" description="Charge relay system" evidence="15">
    <location>
        <position position="511"/>
    </location>
</feature>
<evidence type="ECO:0000313" key="18">
    <source>
        <dbReference type="EMBL" id="PSS12426.1"/>
    </source>
</evidence>
<comment type="subcellular location">
    <subcellularLocation>
        <location evidence="3">Secreted</location>
        <location evidence="3">Extracellular space</location>
    </subcellularLocation>
</comment>
<dbReference type="PANTHER" id="PTHR14218">
    <property type="entry name" value="PROTEASE S8 TRIPEPTIDYL PEPTIDASE I CLN2"/>
    <property type="match status" value="1"/>
</dbReference>
<evidence type="ECO:0000256" key="16">
    <source>
        <dbReference type="SAM" id="SignalP"/>
    </source>
</evidence>
<protein>
    <recommendedName>
        <fullName evidence="4">tripeptidyl-peptidase II</fullName>
        <ecNumber evidence="4">3.4.14.10</ecNumber>
    </recommendedName>
</protein>
<sequence length="598" mass="62538">MFLLNTLSAALAISSSAVALSIPTVAEHSTNDATSKSSIYEKLSGPPAGWVRDDSTTINKDISTVKLRIQLMEQNMNKFHELAMNIATPGHALYGKHLSQHVIDAIVAPRDESSDLVMQWLETEGLGDHASISPRSDSVIVEASVSQIEKLLNAEYAPFVHSSTGEVLLRTLEYSLPDALQGHVKMVQPTTFFGLRAMRSTISKVRPIDKTNLVTEAGAVKGCSGGAVTPKCLANLYSFSSATALSAGKMGIAGFLEQWPSKSDLSTFMENYATEGNSGETYTCTLINGGTCPSSGSGYPGIEANLDTQYARAITESIPNVYYSTGGSPPIVGGGTNQNEPYLEFLDYLLALNDSDLPQTISISYGDDEETVPLDYADTTCNLFSQLGARGVSVLVASGDSGVGTTCSINGTKTFTTSFPASCPWVTTVGGTSGNSPEAAWTDGGGGFSSVFGRPSYQDSAVTSWLTNDNTHSGVSKYFNSSGRAYPDVAAQATDFTIVASGEAEGVDGTSCATPTFASIIQLLNSGRVAAGKPGLGFLNPWLYSNATSALTDITTGSNTGCSGVISNAGFEAVTGWDPATGLGTPNYTKLLAISDST</sequence>
<evidence type="ECO:0000256" key="10">
    <source>
        <dbReference type="ARBA" id="ARBA00022825"/>
    </source>
</evidence>
<evidence type="ECO:0000256" key="12">
    <source>
        <dbReference type="ARBA" id="ARBA00023026"/>
    </source>
</evidence>
<keyword evidence="5" id="KW-0964">Secreted</keyword>
<dbReference type="Gene3D" id="3.40.50.200">
    <property type="entry name" value="Peptidase S8/S53 domain"/>
    <property type="match status" value="1"/>
</dbReference>
<evidence type="ECO:0000256" key="7">
    <source>
        <dbReference type="ARBA" id="ARBA00022723"/>
    </source>
</evidence>
<feature type="binding site" evidence="15">
    <location>
        <position position="576"/>
    </location>
    <ligand>
        <name>Ca(2+)</name>
        <dbReference type="ChEBI" id="CHEBI:29108"/>
    </ligand>
</feature>
<evidence type="ECO:0000256" key="8">
    <source>
        <dbReference type="ARBA" id="ARBA00022729"/>
    </source>
</evidence>
<evidence type="ECO:0000259" key="17">
    <source>
        <dbReference type="PROSITE" id="PS51695"/>
    </source>
</evidence>
<dbReference type="GO" id="GO:0004252">
    <property type="term" value="F:serine-type endopeptidase activity"/>
    <property type="evidence" value="ECO:0007669"/>
    <property type="project" value="UniProtKB-UniRule"/>
</dbReference>
<evidence type="ECO:0000313" key="19">
    <source>
        <dbReference type="Proteomes" id="UP000241818"/>
    </source>
</evidence>
<feature type="binding site" evidence="15">
    <location>
        <position position="553"/>
    </location>
    <ligand>
        <name>Ca(2+)</name>
        <dbReference type="ChEBI" id="CHEBI:29108"/>
    </ligand>
</feature>
<evidence type="ECO:0000256" key="4">
    <source>
        <dbReference type="ARBA" id="ARBA00012462"/>
    </source>
</evidence>
<evidence type="ECO:0000256" key="2">
    <source>
        <dbReference type="ARBA" id="ARBA00002451"/>
    </source>
</evidence>
<dbReference type="InterPro" id="IPR050819">
    <property type="entry name" value="Tripeptidyl-peptidase_I"/>
</dbReference>
<evidence type="ECO:0000256" key="6">
    <source>
        <dbReference type="ARBA" id="ARBA00022670"/>
    </source>
</evidence>
<evidence type="ECO:0000256" key="15">
    <source>
        <dbReference type="PROSITE-ProRule" id="PRU01032"/>
    </source>
</evidence>
<evidence type="ECO:0000256" key="1">
    <source>
        <dbReference type="ARBA" id="ARBA00001910"/>
    </source>
</evidence>
<dbReference type="EMBL" id="KZ679015">
    <property type="protein sequence ID" value="PSS12426.1"/>
    <property type="molecule type" value="Genomic_DNA"/>
</dbReference>